<feature type="region of interest" description="Disordered" evidence="1">
    <location>
        <begin position="44"/>
        <end position="150"/>
    </location>
</feature>
<name>A0A7S2BZ26_9STRA</name>
<feature type="compositionally biased region" description="Acidic residues" evidence="1">
    <location>
        <begin position="62"/>
        <end position="71"/>
    </location>
</feature>
<evidence type="ECO:0000313" key="2">
    <source>
        <dbReference type="EMBL" id="CAD9410298.1"/>
    </source>
</evidence>
<gene>
    <name evidence="2" type="ORF">DSPE1174_LOCUS10890</name>
</gene>
<feature type="compositionally biased region" description="Basic and acidic residues" evidence="1">
    <location>
        <begin position="87"/>
        <end position="105"/>
    </location>
</feature>
<protein>
    <submittedName>
        <fullName evidence="2">Uncharacterized protein</fullName>
    </submittedName>
</protein>
<reference evidence="2" key="1">
    <citation type="submission" date="2021-01" db="EMBL/GenBank/DDBJ databases">
        <authorList>
            <person name="Corre E."/>
            <person name="Pelletier E."/>
            <person name="Niang G."/>
            <person name="Scheremetjew M."/>
            <person name="Finn R."/>
            <person name="Kale V."/>
            <person name="Holt S."/>
            <person name="Cochrane G."/>
            <person name="Meng A."/>
            <person name="Brown T."/>
            <person name="Cohen L."/>
        </authorList>
    </citation>
    <scope>NUCLEOTIDE SEQUENCE</scope>
    <source>
        <strain evidence="2">CCMP1381</strain>
    </source>
</reference>
<dbReference type="AlphaFoldDB" id="A0A7S2BZ26"/>
<evidence type="ECO:0000256" key="1">
    <source>
        <dbReference type="SAM" id="MobiDB-lite"/>
    </source>
</evidence>
<sequence>MIPKEKLIPKQRPQKYQSKKTLPYIQELNHMIVQVEEFRHIHEREGITQPREDSQERVIDSYDIDDPEDDISLAPERPNLTSAKSADPGKIEDIYDSFDDGHFSEDFVPSNPYQRDEEAGEEYGVYRSSRNDSFVGSPRNVSQDNTSGRN</sequence>
<proteinExistence type="predicted"/>
<feature type="compositionally biased region" description="Polar residues" evidence="1">
    <location>
        <begin position="131"/>
        <end position="150"/>
    </location>
</feature>
<feature type="compositionally biased region" description="Basic and acidic residues" evidence="1">
    <location>
        <begin position="44"/>
        <end position="60"/>
    </location>
</feature>
<accession>A0A7S2BZ26</accession>
<organism evidence="2">
    <name type="scientific">Octactis speculum</name>
    <dbReference type="NCBI Taxonomy" id="3111310"/>
    <lineage>
        <taxon>Eukaryota</taxon>
        <taxon>Sar</taxon>
        <taxon>Stramenopiles</taxon>
        <taxon>Ochrophyta</taxon>
        <taxon>Dictyochophyceae</taxon>
        <taxon>Dictyochales</taxon>
        <taxon>Dictyochaceae</taxon>
        <taxon>Octactis</taxon>
    </lineage>
</organism>
<dbReference type="EMBL" id="HBGS01021265">
    <property type="protein sequence ID" value="CAD9410298.1"/>
    <property type="molecule type" value="Transcribed_RNA"/>
</dbReference>